<dbReference type="AlphaFoldDB" id="A0A8J2HQF4"/>
<dbReference type="SUPFAM" id="SSF50630">
    <property type="entry name" value="Acid proteases"/>
    <property type="match status" value="1"/>
</dbReference>
<evidence type="ECO:0000313" key="4">
    <source>
        <dbReference type="Proteomes" id="UP000786811"/>
    </source>
</evidence>
<dbReference type="InterPro" id="IPR021109">
    <property type="entry name" value="Peptidase_aspartic_dom_sf"/>
</dbReference>
<name>A0A8J2HQF4_COTCN</name>
<gene>
    <name evidence="3" type="ORF">HICCMSTLAB_LOCUS12594</name>
</gene>
<dbReference type="InterPro" id="IPR001995">
    <property type="entry name" value="Peptidase_A2_cat"/>
</dbReference>
<reference evidence="3" key="1">
    <citation type="submission" date="2021-04" db="EMBL/GenBank/DDBJ databases">
        <authorList>
            <person name="Chebbi M.A.C M."/>
        </authorList>
    </citation>
    <scope>NUCLEOTIDE SEQUENCE</scope>
</reference>
<organism evidence="3 4">
    <name type="scientific">Cotesia congregata</name>
    <name type="common">Parasitoid wasp</name>
    <name type="synonym">Apanteles congregatus</name>
    <dbReference type="NCBI Taxonomy" id="51543"/>
    <lineage>
        <taxon>Eukaryota</taxon>
        <taxon>Metazoa</taxon>
        <taxon>Ecdysozoa</taxon>
        <taxon>Arthropoda</taxon>
        <taxon>Hexapoda</taxon>
        <taxon>Insecta</taxon>
        <taxon>Pterygota</taxon>
        <taxon>Neoptera</taxon>
        <taxon>Endopterygota</taxon>
        <taxon>Hymenoptera</taxon>
        <taxon>Apocrita</taxon>
        <taxon>Ichneumonoidea</taxon>
        <taxon>Braconidae</taxon>
        <taxon>Microgastrinae</taxon>
        <taxon>Cotesia</taxon>
    </lineage>
</organism>
<dbReference type="InterPro" id="IPR001969">
    <property type="entry name" value="Aspartic_peptidase_AS"/>
</dbReference>
<keyword evidence="1" id="KW-0378">Hydrolase</keyword>
<proteinExistence type="predicted"/>
<dbReference type="GO" id="GO:0006508">
    <property type="term" value="P:proteolysis"/>
    <property type="evidence" value="ECO:0007669"/>
    <property type="project" value="InterPro"/>
</dbReference>
<dbReference type="Proteomes" id="UP000786811">
    <property type="component" value="Unassembled WGS sequence"/>
</dbReference>
<dbReference type="OrthoDB" id="6423099at2759"/>
<dbReference type="GO" id="GO:0004190">
    <property type="term" value="F:aspartic-type endopeptidase activity"/>
    <property type="evidence" value="ECO:0007669"/>
    <property type="project" value="InterPro"/>
</dbReference>
<keyword evidence="4" id="KW-1185">Reference proteome</keyword>
<feature type="domain" description="Peptidase A2" evidence="2">
    <location>
        <begin position="87"/>
        <end position="121"/>
    </location>
</feature>
<evidence type="ECO:0000256" key="1">
    <source>
        <dbReference type="ARBA" id="ARBA00022801"/>
    </source>
</evidence>
<comment type="caution">
    <text evidence="3">The sequence shown here is derived from an EMBL/GenBank/DDBJ whole genome shotgun (WGS) entry which is preliminary data.</text>
</comment>
<accession>A0A8J2HQF4</accession>
<evidence type="ECO:0000313" key="3">
    <source>
        <dbReference type="EMBL" id="CAG5107116.1"/>
    </source>
</evidence>
<dbReference type="EMBL" id="CAJNRD030001124">
    <property type="protein sequence ID" value="CAG5107116.1"/>
    <property type="molecule type" value="Genomic_DNA"/>
</dbReference>
<dbReference type="PROSITE" id="PS00141">
    <property type="entry name" value="ASP_PROTEASE"/>
    <property type="match status" value="1"/>
</dbReference>
<sequence length="196" mass="23363">MFNSSITNLKYSLIGVKDNLLENITSESTLINTNNPENLESIEDSRDEPIDQNQQNYQYNNEELCAVEIPGLTKQKRFFIIDQNSKTRFLIDSGAECSVLPRSHLPRRFIPQHRKMSNNWRMVYEFLLLSEELLEFYRMNNFLTEYSEFIDERYEMNPFYVLFQRNLLQLNPILNVNRNGCLFVKDYISDMEFLVN</sequence>
<protein>
    <recommendedName>
        <fullName evidence="2">Peptidase A2 domain-containing protein</fullName>
    </recommendedName>
</protein>
<evidence type="ECO:0000259" key="2">
    <source>
        <dbReference type="PROSITE" id="PS50175"/>
    </source>
</evidence>
<dbReference type="PROSITE" id="PS50175">
    <property type="entry name" value="ASP_PROT_RETROV"/>
    <property type="match status" value="1"/>
</dbReference>